<dbReference type="Proteomes" id="UP000007752">
    <property type="component" value="Chromosome 4"/>
</dbReference>
<reference evidence="2" key="2">
    <citation type="submission" date="2008-12" db="EMBL/GenBank/DDBJ databases">
        <title>Improved gene annotation of the rice (Oryza sativa) genomes.</title>
        <authorList>
            <person name="Wang J."/>
            <person name="Li R."/>
            <person name="Fan W."/>
            <person name="Huang Q."/>
            <person name="Zhang J."/>
            <person name="Zhou Y."/>
            <person name="Hu Y."/>
            <person name="Zi S."/>
            <person name="Li J."/>
            <person name="Ni P."/>
            <person name="Zheng H."/>
            <person name="Zhang Y."/>
            <person name="Zhao M."/>
            <person name="Hao Q."/>
            <person name="McDermott J."/>
            <person name="Samudrala R."/>
            <person name="Kristiansen K."/>
            <person name="Wong G.K.-S."/>
        </authorList>
    </citation>
    <scope>NUCLEOTIDE SEQUENCE</scope>
</reference>
<evidence type="ECO:0000313" key="2">
    <source>
        <dbReference type="EMBL" id="EAZ29637.1"/>
    </source>
</evidence>
<reference evidence="2" key="1">
    <citation type="journal article" date="2005" name="PLoS Biol.">
        <title>The genomes of Oryza sativa: a history of duplications.</title>
        <authorList>
            <person name="Yu J."/>
            <person name="Wang J."/>
            <person name="Lin W."/>
            <person name="Li S."/>
            <person name="Li H."/>
            <person name="Zhou J."/>
            <person name="Ni P."/>
            <person name="Dong W."/>
            <person name="Hu S."/>
            <person name="Zeng C."/>
            <person name="Zhang J."/>
            <person name="Zhang Y."/>
            <person name="Li R."/>
            <person name="Xu Z."/>
            <person name="Li S."/>
            <person name="Li X."/>
            <person name="Zheng H."/>
            <person name="Cong L."/>
            <person name="Lin L."/>
            <person name="Yin J."/>
            <person name="Geng J."/>
            <person name="Li G."/>
            <person name="Shi J."/>
            <person name="Liu J."/>
            <person name="Lv H."/>
            <person name="Li J."/>
            <person name="Wang J."/>
            <person name="Deng Y."/>
            <person name="Ran L."/>
            <person name="Shi X."/>
            <person name="Wang X."/>
            <person name="Wu Q."/>
            <person name="Li C."/>
            <person name="Ren X."/>
            <person name="Wang J."/>
            <person name="Wang X."/>
            <person name="Li D."/>
            <person name="Liu D."/>
            <person name="Zhang X."/>
            <person name="Ji Z."/>
            <person name="Zhao W."/>
            <person name="Sun Y."/>
            <person name="Zhang Z."/>
            <person name="Bao J."/>
            <person name="Han Y."/>
            <person name="Dong L."/>
            <person name="Ji J."/>
            <person name="Chen P."/>
            <person name="Wu S."/>
            <person name="Liu J."/>
            <person name="Xiao Y."/>
            <person name="Bu D."/>
            <person name="Tan J."/>
            <person name="Yang L."/>
            <person name="Ye C."/>
            <person name="Zhang J."/>
            <person name="Xu J."/>
            <person name="Zhou Y."/>
            <person name="Yu Y."/>
            <person name="Zhang B."/>
            <person name="Zhuang S."/>
            <person name="Wei H."/>
            <person name="Liu B."/>
            <person name="Lei M."/>
            <person name="Yu H."/>
            <person name="Li Y."/>
            <person name="Xu H."/>
            <person name="Wei S."/>
            <person name="He X."/>
            <person name="Fang L."/>
            <person name="Zhang Z."/>
            <person name="Zhang Y."/>
            <person name="Huang X."/>
            <person name="Su Z."/>
            <person name="Tong W."/>
            <person name="Li J."/>
            <person name="Tong Z."/>
            <person name="Li S."/>
            <person name="Ye J."/>
            <person name="Wang L."/>
            <person name="Fang L."/>
            <person name="Lei T."/>
            <person name="Chen C."/>
            <person name="Chen H."/>
            <person name="Xu Z."/>
            <person name="Li H."/>
            <person name="Huang H."/>
            <person name="Zhang F."/>
            <person name="Xu H."/>
            <person name="Li N."/>
            <person name="Zhao C."/>
            <person name="Li S."/>
            <person name="Dong L."/>
            <person name="Huang Y."/>
            <person name="Li L."/>
            <person name="Xi Y."/>
            <person name="Qi Q."/>
            <person name="Li W."/>
            <person name="Zhang B."/>
            <person name="Hu W."/>
            <person name="Zhang Y."/>
            <person name="Tian X."/>
            <person name="Jiao Y."/>
            <person name="Liang X."/>
            <person name="Jin J."/>
            <person name="Gao L."/>
            <person name="Zheng W."/>
            <person name="Hao B."/>
            <person name="Liu S."/>
            <person name="Wang W."/>
            <person name="Yuan L."/>
            <person name="Cao M."/>
            <person name="McDermott J."/>
            <person name="Samudrala R."/>
            <person name="Wang J."/>
            <person name="Wong G.K."/>
            <person name="Yang H."/>
        </authorList>
    </citation>
    <scope>NUCLEOTIDE SEQUENCE [LARGE SCALE GENOMIC DNA]</scope>
</reference>
<name>A3AQP8_ORYSJ</name>
<protein>
    <submittedName>
        <fullName evidence="2">Uncharacterized protein</fullName>
    </submittedName>
</protein>
<gene>
    <name evidence="2" type="ORF">OsJ_13704</name>
</gene>
<feature type="region of interest" description="Disordered" evidence="1">
    <location>
        <begin position="33"/>
        <end position="56"/>
    </location>
</feature>
<evidence type="ECO:0000256" key="1">
    <source>
        <dbReference type="SAM" id="MobiDB-lite"/>
    </source>
</evidence>
<accession>A3AQP8</accession>
<dbReference type="EMBL" id="CM000141">
    <property type="protein sequence ID" value="EAZ29637.1"/>
    <property type="molecule type" value="Genomic_DNA"/>
</dbReference>
<dbReference type="AlphaFoldDB" id="A3AQP8"/>
<organism evidence="2">
    <name type="scientific">Oryza sativa subsp. japonica</name>
    <name type="common">Rice</name>
    <dbReference type="NCBI Taxonomy" id="39947"/>
    <lineage>
        <taxon>Eukaryota</taxon>
        <taxon>Viridiplantae</taxon>
        <taxon>Streptophyta</taxon>
        <taxon>Embryophyta</taxon>
        <taxon>Tracheophyta</taxon>
        <taxon>Spermatophyta</taxon>
        <taxon>Magnoliopsida</taxon>
        <taxon>Liliopsida</taxon>
        <taxon>Poales</taxon>
        <taxon>Poaceae</taxon>
        <taxon>BOP clade</taxon>
        <taxon>Oryzoideae</taxon>
        <taxon>Oryzeae</taxon>
        <taxon>Oryzinae</taxon>
        <taxon>Oryza</taxon>
        <taxon>Oryza sativa</taxon>
    </lineage>
</organism>
<proteinExistence type="predicted"/>
<sequence length="182" mass="19847">MLAEHTAAARLLQALDQQLGDDDGWPNFLPPASRLPQLRLPNNTPPLDLAPQRRSRTPPPSWFVPYEMILQLVVAHRCTSSIGGPIPYFTVGLARCPGLLSRTLGHDETHQGLLVPDLLTDLVIHISPLGIWRLPSSPTHVGRNLCSAVHTSKSPPTSLRHLSRLCDSGPPAIPMTTSLVLH</sequence>